<comment type="caution">
    <text evidence="3">The sequence shown here is derived from an EMBL/GenBank/DDBJ whole genome shotgun (WGS) entry which is preliminary data.</text>
</comment>
<feature type="transmembrane region" description="Helical" evidence="2">
    <location>
        <begin position="49"/>
        <end position="70"/>
    </location>
</feature>
<dbReference type="SUPFAM" id="SSF50494">
    <property type="entry name" value="Trypsin-like serine proteases"/>
    <property type="match status" value="1"/>
</dbReference>
<dbReference type="Pfam" id="PF13365">
    <property type="entry name" value="Trypsin_2"/>
    <property type="match status" value="1"/>
</dbReference>
<reference evidence="4" key="1">
    <citation type="journal article" date="2019" name="Int. J. Syst. Evol. Microbiol.">
        <title>The Global Catalogue of Microorganisms (GCM) 10K type strain sequencing project: providing services to taxonomists for standard genome sequencing and annotation.</title>
        <authorList>
            <consortium name="The Broad Institute Genomics Platform"/>
            <consortium name="The Broad Institute Genome Sequencing Center for Infectious Disease"/>
            <person name="Wu L."/>
            <person name="Ma J."/>
        </authorList>
    </citation>
    <scope>NUCLEOTIDE SEQUENCE [LARGE SCALE GENOMIC DNA]</scope>
    <source>
        <strain evidence="4">CGMCC 4.1434</strain>
    </source>
</reference>
<protein>
    <submittedName>
        <fullName evidence="3">S1C family serine protease</fullName>
        <ecNumber evidence="3">3.4.21.-</ecNumber>
    </submittedName>
</protein>
<evidence type="ECO:0000313" key="3">
    <source>
        <dbReference type="EMBL" id="MFC5587896.1"/>
    </source>
</evidence>
<dbReference type="RefSeq" id="WP_381430630.1">
    <property type="nucleotide sequence ID" value="NZ_JBHSNO010000002.1"/>
</dbReference>
<dbReference type="EC" id="3.4.21.-" evidence="3"/>
<dbReference type="Gene3D" id="2.40.10.120">
    <property type="match status" value="1"/>
</dbReference>
<dbReference type="GO" id="GO:0008233">
    <property type="term" value="F:peptidase activity"/>
    <property type="evidence" value="ECO:0007669"/>
    <property type="project" value="UniProtKB-KW"/>
</dbReference>
<keyword evidence="1" id="KW-0720">Serine protease</keyword>
<gene>
    <name evidence="3" type="ORF">ACFPRA_03110</name>
</gene>
<keyword evidence="3" id="KW-0378">Hydrolase</keyword>
<keyword evidence="2" id="KW-1133">Transmembrane helix</keyword>
<keyword evidence="2" id="KW-0812">Transmembrane</keyword>
<dbReference type="PANTHER" id="PTHR43019:SF23">
    <property type="entry name" value="PROTEASE DO-LIKE 5, CHLOROPLASTIC"/>
    <property type="match status" value="1"/>
</dbReference>
<dbReference type="GO" id="GO:0006508">
    <property type="term" value="P:proteolysis"/>
    <property type="evidence" value="ECO:0007669"/>
    <property type="project" value="UniProtKB-KW"/>
</dbReference>
<dbReference type="PRINTS" id="PR00834">
    <property type="entry name" value="PROTEASES2C"/>
</dbReference>
<dbReference type="Proteomes" id="UP001596109">
    <property type="component" value="Unassembled WGS sequence"/>
</dbReference>
<accession>A0ABW0TES5</accession>
<dbReference type="InterPro" id="IPR001940">
    <property type="entry name" value="Peptidase_S1C"/>
</dbReference>
<evidence type="ECO:0000256" key="2">
    <source>
        <dbReference type="SAM" id="Phobius"/>
    </source>
</evidence>
<dbReference type="InterPro" id="IPR009003">
    <property type="entry name" value="Peptidase_S1_PA"/>
</dbReference>
<keyword evidence="4" id="KW-1185">Reference proteome</keyword>
<name>A0ABW0TES5_9BACL</name>
<evidence type="ECO:0000256" key="1">
    <source>
        <dbReference type="ARBA" id="ARBA00022825"/>
    </source>
</evidence>
<proteinExistence type="predicted"/>
<keyword evidence="2" id="KW-0472">Membrane</keyword>
<keyword evidence="3" id="KW-0645">Protease</keyword>
<dbReference type="PANTHER" id="PTHR43019">
    <property type="entry name" value="SERINE ENDOPROTEASE DEGS"/>
    <property type="match status" value="1"/>
</dbReference>
<organism evidence="3 4">
    <name type="scientific">Sporosarcina soli</name>
    <dbReference type="NCBI Taxonomy" id="334736"/>
    <lineage>
        <taxon>Bacteria</taxon>
        <taxon>Bacillati</taxon>
        <taxon>Bacillota</taxon>
        <taxon>Bacilli</taxon>
        <taxon>Bacillales</taxon>
        <taxon>Caryophanaceae</taxon>
        <taxon>Sporosarcina</taxon>
    </lineage>
</organism>
<evidence type="ECO:0000313" key="4">
    <source>
        <dbReference type="Proteomes" id="UP001596109"/>
    </source>
</evidence>
<sequence length="269" mass="30005">MNSKEKQQELEVLDDEELQALVLEAQREALSPEGREKMENKSRRPFPKWLFWLIAIVMVVNTFVVLFEVYSIPAIEFVKTSARLSAQDDIASYKKSVVVVNTDGSKGTGFAVSSEGTILTNYHVIEGNNSVTVSFPEDGRFTAKVVETYPSIDLAVLEVNGLDLPSLQLAEDTHMTADDPVIFIGNPLRFSGIANEGTILGEIQLKDWEEPVRMMEAPVYRGNSGSPVLNSEGQVIGVVFATLDHEEHGRVGLFVPIDLFYEQQYSYKR</sequence>
<dbReference type="EMBL" id="JBHSNO010000002">
    <property type="protein sequence ID" value="MFC5587896.1"/>
    <property type="molecule type" value="Genomic_DNA"/>
</dbReference>